<evidence type="ECO:0000313" key="3">
    <source>
        <dbReference type="EMBL" id="GIY36533.1"/>
    </source>
</evidence>
<evidence type="ECO:0000256" key="1">
    <source>
        <dbReference type="SAM" id="Coils"/>
    </source>
</evidence>
<sequence>MEVEDGSLKPMQFRLQPINENFDHMVVDGFSDDESEEYVEMTYKEMQDYIRKKMLEYRKMSENPLIKLEQQNLELIAKIKEKKGKVKELQKSMAFCLKNEIRFYLILGVLPKITTRSIGVSTNLSNNQIHSFKTIVIDYIDLTDEPEGSESDIQMEHPAPFPACFYTHPSKDFLEIPVKPFVKVCVTEKGTFNHDPFLVWLMFLRPNDVFQVYGILLSWNIPSISTFNYMHVEGFELFRYQVTSNVLPSSLFWRQIGFMKAQPLPMRCNVGVFKPEFTYFFAVRASDVHGEHGEFSSPVCLRPP</sequence>
<keyword evidence="4" id="KW-1185">Reference proteome</keyword>
<reference evidence="3 4" key="1">
    <citation type="submission" date="2021-06" db="EMBL/GenBank/DDBJ databases">
        <title>Caerostris extrusa draft genome.</title>
        <authorList>
            <person name="Kono N."/>
            <person name="Arakawa K."/>
        </authorList>
    </citation>
    <scope>NUCLEOTIDE SEQUENCE [LARGE SCALE GENOMIC DNA]</scope>
</reference>
<dbReference type="InterPro" id="IPR026085">
    <property type="entry name" value="ATF7-int"/>
</dbReference>
<dbReference type="PANTHER" id="PTHR23210">
    <property type="entry name" value="ACTIVATING TRANSCRIPTION FACTOR 7 INTERACTING PROTEIN"/>
    <property type="match status" value="1"/>
</dbReference>
<organism evidence="3 4">
    <name type="scientific">Caerostris extrusa</name>
    <name type="common">Bark spider</name>
    <name type="synonym">Caerostris bankana</name>
    <dbReference type="NCBI Taxonomy" id="172846"/>
    <lineage>
        <taxon>Eukaryota</taxon>
        <taxon>Metazoa</taxon>
        <taxon>Ecdysozoa</taxon>
        <taxon>Arthropoda</taxon>
        <taxon>Chelicerata</taxon>
        <taxon>Arachnida</taxon>
        <taxon>Araneae</taxon>
        <taxon>Araneomorphae</taxon>
        <taxon>Entelegynae</taxon>
        <taxon>Araneoidea</taxon>
        <taxon>Araneidae</taxon>
        <taxon>Caerostris</taxon>
    </lineage>
</organism>
<protein>
    <recommendedName>
        <fullName evidence="2">Activating transcription factor 7-interacting protein Fn3 domain-containing protein</fullName>
    </recommendedName>
</protein>
<name>A0AAV4SQ29_CAEEX</name>
<gene>
    <name evidence="3" type="ORF">CEXT_590432</name>
</gene>
<dbReference type="GO" id="GO:0005667">
    <property type="term" value="C:transcription regulator complex"/>
    <property type="evidence" value="ECO:0007669"/>
    <property type="project" value="TreeGrafter"/>
</dbReference>
<dbReference type="InterPro" id="IPR036116">
    <property type="entry name" value="FN3_sf"/>
</dbReference>
<dbReference type="AlphaFoldDB" id="A0AAV4SQ29"/>
<evidence type="ECO:0000259" key="2">
    <source>
        <dbReference type="Pfam" id="PF16794"/>
    </source>
</evidence>
<accession>A0AAV4SQ29</accession>
<dbReference type="PANTHER" id="PTHR23210:SF26">
    <property type="entry name" value="ACTIVATING TRANSCRIPTION FACTOR 7-INTERACTING PROTEIN 1"/>
    <property type="match status" value="1"/>
</dbReference>
<feature type="domain" description="Activating transcription factor 7-interacting protein Fn3" evidence="2">
    <location>
        <begin position="211"/>
        <end position="299"/>
    </location>
</feature>
<keyword evidence="1" id="KW-0175">Coiled coil</keyword>
<dbReference type="GO" id="GO:0003712">
    <property type="term" value="F:transcription coregulator activity"/>
    <property type="evidence" value="ECO:0007669"/>
    <property type="project" value="TreeGrafter"/>
</dbReference>
<dbReference type="Proteomes" id="UP001054945">
    <property type="component" value="Unassembled WGS sequence"/>
</dbReference>
<dbReference type="GO" id="GO:0005634">
    <property type="term" value="C:nucleus"/>
    <property type="evidence" value="ECO:0007669"/>
    <property type="project" value="TreeGrafter"/>
</dbReference>
<dbReference type="EMBL" id="BPLR01010061">
    <property type="protein sequence ID" value="GIY36533.1"/>
    <property type="molecule type" value="Genomic_DNA"/>
</dbReference>
<dbReference type="InterPro" id="IPR056565">
    <property type="entry name" value="Fn3_ATF7IP"/>
</dbReference>
<dbReference type="SUPFAM" id="SSF49265">
    <property type="entry name" value="Fibronectin type III"/>
    <property type="match status" value="1"/>
</dbReference>
<dbReference type="Pfam" id="PF16794">
    <property type="entry name" value="fn3_4"/>
    <property type="match status" value="1"/>
</dbReference>
<feature type="coiled-coil region" evidence="1">
    <location>
        <begin position="65"/>
        <end position="92"/>
    </location>
</feature>
<evidence type="ECO:0000313" key="4">
    <source>
        <dbReference type="Proteomes" id="UP001054945"/>
    </source>
</evidence>
<proteinExistence type="predicted"/>
<dbReference type="GO" id="GO:0006355">
    <property type="term" value="P:regulation of DNA-templated transcription"/>
    <property type="evidence" value="ECO:0007669"/>
    <property type="project" value="TreeGrafter"/>
</dbReference>
<comment type="caution">
    <text evidence="3">The sequence shown here is derived from an EMBL/GenBank/DDBJ whole genome shotgun (WGS) entry which is preliminary data.</text>
</comment>